<dbReference type="EMBL" id="OIVN01001833">
    <property type="protein sequence ID" value="SPC98102.1"/>
    <property type="molecule type" value="Genomic_DNA"/>
</dbReference>
<dbReference type="Gene3D" id="3.40.50.2000">
    <property type="entry name" value="Glycogen Phosphorylase B"/>
    <property type="match status" value="1"/>
</dbReference>
<dbReference type="PANTHER" id="PTHR11926">
    <property type="entry name" value="GLUCOSYL/GLUCURONOSYL TRANSFERASES"/>
    <property type="match status" value="1"/>
</dbReference>
<evidence type="ECO:0000256" key="1">
    <source>
        <dbReference type="ARBA" id="ARBA00009995"/>
    </source>
</evidence>
<gene>
    <name evidence="2" type="ORF">FSB_LOCUS25984</name>
</gene>
<reference evidence="2" key="1">
    <citation type="submission" date="2018-02" db="EMBL/GenBank/DDBJ databases">
        <authorList>
            <person name="Cohen D.B."/>
            <person name="Kent A.D."/>
        </authorList>
    </citation>
    <scope>NUCLEOTIDE SEQUENCE</scope>
</reference>
<dbReference type="SUPFAM" id="SSF53756">
    <property type="entry name" value="UDP-Glycosyltransferase/glycogen phosphorylase"/>
    <property type="match status" value="1"/>
</dbReference>
<sequence>MEKQEAKSLGRRLVLVVFPFQGHINPMLQLATILNSKGFSITIVHPQFNSPNHANHPEFIFVSLPDGLSESNISPTDLVALISALKTNCEAPFQQYLEEMLKVDDPHDRVACVVYDGFMHFAQVVANNLKLPGINVRTSAVATLLFFAVFPRAHDQGYISFKGIFGV</sequence>
<comment type="similarity">
    <text evidence="1">Belongs to the UDP-glycosyltransferase family.</text>
</comment>
<proteinExistence type="inferred from homology"/>
<dbReference type="GO" id="GO:0080044">
    <property type="term" value="F:quercetin 7-O-glucosyltransferase activity"/>
    <property type="evidence" value="ECO:0007669"/>
    <property type="project" value="TreeGrafter"/>
</dbReference>
<organism evidence="2">
    <name type="scientific">Fagus sylvatica</name>
    <name type="common">Beechnut</name>
    <dbReference type="NCBI Taxonomy" id="28930"/>
    <lineage>
        <taxon>Eukaryota</taxon>
        <taxon>Viridiplantae</taxon>
        <taxon>Streptophyta</taxon>
        <taxon>Embryophyta</taxon>
        <taxon>Tracheophyta</taxon>
        <taxon>Spermatophyta</taxon>
        <taxon>Magnoliopsida</taxon>
        <taxon>eudicotyledons</taxon>
        <taxon>Gunneridae</taxon>
        <taxon>Pentapetalae</taxon>
        <taxon>rosids</taxon>
        <taxon>fabids</taxon>
        <taxon>Fagales</taxon>
        <taxon>Fagaceae</taxon>
        <taxon>Fagus</taxon>
    </lineage>
</organism>
<name>A0A2N9GET3_FAGSY</name>
<accession>A0A2N9GET3</accession>
<protein>
    <submittedName>
        <fullName evidence="2">Uncharacterized protein</fullName>
    </submittedName>
</protein>
<evidence type="ECO:0000313" key="2">
    <source>
        <dbReference type="EMBL" id="SPC98102.1"/>
    </source>
</evidence>
<dbReference type="PANTHER" id="PTHR11926:SF1047">
    <property type="entry name" value="UDP-GLUCOSE IRIDOID GLUCOSYLTRANSFERASE-LIKE ISOFORM X1"/>
    <property type="match status" value="1"/>
</dbReference>
<dbReference type="AlphaFoldDB" id="A0A2N9GET3"/>
<dbReference type="GO" id="GO:0080043">
    <property type="term" value="F:quercetin 3-O-glucosyltransferase activity"/>
    <property type="evidence" value="ECO:0007669"/>
    <property type="project" value="TreeGrafter"/>
</dbReference>